<dbReference type="GO" id="GO:0030313">
    <property type="term" value="C:cell envelope"/>
    <property type="evidence" value="ECO:0007669"/>
    <property type="project" value="UniProtKB-SubCell"/>
</dbReference>
<reference evidence="2" key="1">
    <citation type="submission" date="2012-03" db="EMBL/GenBank/DDBJ databases">
        <title>Functional metagenomics reveals considerable lignocellulase gene clusters in the gut microbiome of a wood-feeding higher termite.</title>
        <authorList>
            <person name="Liu N."/>
        </authorList>
    </citation>
    <scope>NUCLEOTIDE SEQUENCE</scope>
</reference>
<dbReference type="Pfam" id="PF09479">
    <property type="entry name" value="Flg_new"/>
    <property type="match status" value="2"/>
</dbReference>
<proteinExistence type="predicted"/>
<sequence>MNNYQLTVNKEQRKGKIKVALLFSLFVLLFSFTACDHGLNSIANHAKVKDGYGIVTVNIGGVNARTTFPQAVFDDAEYSFTKNGSPMQPENAIGSTFTLETGSGWVVTVKGYKNVDSVKTLVAQGSSEPFTVNNGSNPAVAVKLAIVGAVIGEDGILNISITKPNEAAMTLELENLFGDEQLTVTQGNNTIAAGIYLLNVRLEMVTGAVKKYAGASEVVYVYPHMTTAYAHTFLASHFSAAELIHIAVTKLPDQVVYERNGQADPEVQRFRPDGIEITGTYSNGRKELIDPSEVLFSEGLLEWDSVLEYYPPNLDNNIMYEVDQWGNHIPLSWPRGLNTTANVIRDIHAVYGGFHASFPVLIISYGNVAAFEANGLEFSTEQDLNYDLYGTLDLSGLEVYARDFVNLPLPHEWLEFDDSEFDNTTPGEYPIHVTLSFEFDYMLYDTLHHVTASKTSSFTVTVAKYTVTFDANGGGWAGDVTAITESRFYGETATPPQYDPFKESNLGKAVRFFGWQKEGDDHLFDFATPITGNTVIKAAYITFDANGGAWDTIPAIVFAGNTVTFPPAPVKSGIGLYAGVVESMPGNIDLLGWVRQGSETAETASPAAVGADTTFTAKWALDGIDLTGTAGANLVAQAINYANARSGQQFTLYISETYSFSAGLRSYGKLIVKGSPSATIARTSNANIVLLTISGGEFTLGDGVTLHGNIASNTVVQNNLVAVSGGTFYQTGGSITGHRGWYASAGAVFVNAGGNHSSVFVKTGGSLSGNGVYQVVSGSYQSVTGGAQVYVQYASGTRYRDAAADSAVAIDTRDGTGLSGTGTIPAYYPLTIPPDSHTPLTADTWTDGTISSSSEYFSFNATAGTTYYVWWNGGYLGYGDGTKTLDINASAYYDNGTEIFAGINQGWTAPRSFTPTSDGTVYVRIYPYTAGGTGTFAVVYSTGSTRP</sequence>
<dbReference type="InterPro" id="IPR042229">
    <property type="entry name" value="Listeria/Bacterioides_rpt_sf"/>
</dbReference>
<name>A0A806JY22_9BACT</name>
<dbReference type="InterPro" id="IPR013378">
    <property type="entry name" value="InlB-like_B-rpt"/>
</dbReference>
<dbReference type="AlphaFoldDB" id="A0A806JY22"/>
<organism evidence="2">
    <name type="scientific">uncultured bacterium contig00032</name>
    <dbReference type="NCBI Taxonomy" id="1181521"/>
    <lineage>
        <taxon>Bacteria</taxon>
        <taxon>environmental samples</taxon>
    </lineage>
</organism>
<evidence type="ECO:0000256" key="1">
    <source>
        <dbReference type="ARBA" id="ARBA00004196"/>
    </source>
</evidence>
<protein>
    <submittedName>
        <fullName evidence="2">Cell wall/surface repeat protein</fullName>
    </submittedName>
</protein>
<comment type="subcellular location">
    <subcellularLocation>
        <location evidence="1">Cell envelope</location>
    </subcellularLocation>
</comment>
<dbReference type="Gene3D" id="2.60.120.380">
    <property type="match status" value="1"/>
</dbReference>
<evidence type="ECO:0000313" key="2">
    <source>
        <dbReference type="EMBL" id="AGS51695.1"/>
    </source>
</evidence>
<dbReference type="Gene3D" id="2.60.40.4270">
    <property type="entry name" value="Listeria-Bacteroides repeat domain"/>
    <property type="match status" value="1"/>
</dbReference>
<dbReference type="EMBL" id="JQ844168">
    <property type="protein sequence ID" value="AGS51695.1"/>
    <property type="molecule type" value="Genomic_DNA"/>
</dbReference>
<accession>A0A806JY22</accession>